<accession>A0A4Y7TP76</accession>
<dbReference type="PANTHER" id="PTHR45848">
    <property type="entry name" value="DUAL SPECIFICITY PROTEIN PHOSPHATASE 12 FAMILY MEMBER"/>
    <property type="match status" value="1"/>
</dbReference>
<dbReference type="STRING" id="71717.A0A4Y7TP76"/>
<dbReference type="Pfam" id="PF00782">
    <property type="entry name" value="DSPc"/>
    <property type="match status" value="1"/>
</dbReference>
<dbReference type="InterPro" id="IPR000340">
    <property type="entry name" value="Dual-sp_phosphatase_cat-dom"/>
</dbReference>
<evidence type="ECO:0000259" key="5">
    <source>
        <dbReference type="PROSITE" id="PS50054"/>
    </source>
</evidence>
<keyword evidence="3" id="KW-0378">Hydrolase</keyword>
<dbReference type="InterPro" id="IPR020422">
    <property type="entry name" value="TYR_PHOSPHATASE_DUAL_dom"/>
</dbReference>
<dbReference type="Gene3D" id="3.90.190.10">
    <property type="entry name" value="Protein tyrosine phosphatase superfamily"/>
    <property type="match status" value="1"/>
</dbReference>
<dbReference type="SMART" id="SM00195">
    <property type="entry name" value="DSPc"/>
    <property type="match status" value="1"/>
</dbReference>
<dbReference type="CDD" id="cd14498">
    <property type="entry name" value="DSP"/>
    <property type="match status" value="1"/>
</dbReference>
<dbReference type="SUPFAM" id="SSF52799">
    <property type="entry name" value="(Phosphotyrosine protein) phosphatases II"/>
    <property type="match status" value="1"/>
</dbReference>
<sequence length="176" mass="19763">MGQWKNISPIIDNRLFLGNIVAAKSTRSLTERCITHILSVCTDEIPPEIPESGLTHFRIPVEDVGTADLLIHLPVACRWIDQALRGGGVVLVHCYQGLSRSAAVIAAYIMWSRRVSATQALEFVRNARDQIWLNPGFHEQLVLFEICGYQPSPAHGVYQKWRHGVDQQLRANGLLR</sequence>
<feature type="domain" description="Tyrosine-protein phosphatase" evidence="5">
    <location>
        <begin position="6"/>
        <end position="150"/>
    </location>
</feature>
<dbReference type="AlphaFoldDB" id="A0A4Y7TP76"/>
<dbReference type="Proteomes" id="UP000298030">
    <property type="component" value="Unassembled WGS sequence"/>
</dbReference>
<evidence type="ECO:0000256" key="3">
    <source>
        <dbReference type="ARBA" id="ARBA00022801"/>
    </source>
</evidence>
<dbReference type="GO" id="GO:0004725">
    <property type="term" value="F:protein tyrosine phosphatase activity"/>
    <property type="evidence" value="ECO:0007669"/>
    <property type="project" value="UniProtKB-EC"/>
</dbReference>
<dbReference type="EC" id="3.1.3.48" evidence="2"/>
<dbReference type="GO" id="GO:0008138">
    <property type="term" value="F:protein tyrosine/serine/threonine phosphatase activity"/>
    <property type="evidence" value="ECO:0007669"/>
    <property type="project" value="TreeGrafter"/>
</dbReference>
<dbReference type="PROSITE" id="PS00383">
    <property type="entry name" value="TYR_PHOSPHATASE_1"/>
    <property type="match status" value="1"/>
</dbReference>
<dbReference type="EMBL" id="QPFP01000007">
    <property type="protein sequence ID" value="TEB35771.1"/>
    <property type="molecule type" value="Genomic_DNA"/>
</dbReference>
<dbReference type="OrthoDB" id="2017893at2759"/>
<evidence type="ECO:0000259" key="6">
    <source>
        <dbReference type="PROSITE" id="PS50056"/>
    </source>
</evidence>
<proteinExistence type="inferred from homology"/>
<keyword evidence="4" id="KW-0904">Protein phosphatase</keyword>
<dbReference type="InterPro" id="IPR016130">
    <property type="entry name" value="Tyr_Pase_AS"/>
</dbReference>
<name>A0A4Y7TP76_COPMI</name>
<comment type="similarity">
    <text evidence="1">Belongs to the protein-tyrosine phosphatase family. Non-receptor class dual specificity subfamily.</text>
</comment>
<evidence type="ECO:0000256" key="1">
    <source>
        <dbReference type="ARBA" id="ARBA00008601"/>
    </source>
</evidence>
<keyword evidence="8" id="KW-1185">Reference proteome</keyword>
<dbReference type="InterPro" id="IPR000387">
    <property type="entry name" value="Tyr_Pase_dom"/>
</dbReference>
<protein>
    <recommendedName>
        <fullName evidence="2">protein-tyrosine-phosphatase</fullName>
        <ecNumber evidence="2">3.1.3.48</ecNumber>
    </recommendedName>
</protein>
<dbReference type="PANTHER" id="PTHR45848:SF4">
    <property type="entry name" value="DUAL SPECIFICITY PROTEIN PHOSPHATASE 12"/>
    <property type="match status" value="1"/>
</dbReference>
<dbReference type="PROSITE" id="PS50054">
    <property type="entry name" value="TYR_PHOSPHATASE_DUAL"/>
    <property type="match status" value="1"/>
</dbReference>
<dbReference type="PROSITE" id="PS50056">
    <property type="entry name" value="TYR_PHOSPHATASE_2"/>
    <property type="match status" value="1"/>
</dbReference>
<evidence type="ECO:0000256" key="2">
    <source>
        <dbReference type="ARBA" id="ARBA00013064"/>
    </source>
</evidence>
<gene>
    <name evidence="7" type="ORF">FA13DRAFT_1762783</name>
</gene>
<comment type="caution">
    <text evidence="7">The sequence shown here is derived from an EMBL/GenBank/DDBJ whole genome shotgun (WGS) entry which is preliminary data.</text>
</comment>
<evidence type="ECO:0000256" key="4">
    <source>
        <dbReference type="ARBA" id="ARBA00022912"/>
    </source>
</evidence>
<evidence type="ECO:0000313" key="7">
    <source>
        <dbReference type="EMBL" id="TEB35771.1"/>
    </source>
</evidence>
<reference evidence="7 8" key="1">
    <citation type="journal article" date="2019" name="Nat. Ecol. Evol.">
        <title>Megaphylogeny resolves global patterns of mushroom evolution.</title>
        <authorList>
            <person name="Varga T."/>
            <person name="Krizsan K."/>
            <person name="Foldi C."/>
            <person name="Dima B."/>
            <person name="Sanchez-Garcia M."/>
            <person name="Sanchez-Ramirez S."/>
            <person name="Szollosi G.J."/>
            <person name="Szarkandi J.G."/>
            <person name="Papp V."/>
            <person name="Albert L."/>
            <person name="Andreopoulos W."/>
            <person name="Angelini C."/>
            <person name="Antonin V."/>
            <person name="Barry K.W."/>
            <person name="Bougher N.L."/>
            <person name="Buchanan P."/>
            <person name="Buyck B."/>
            <person name="Bense V."/>
            <person name="Catcheside P."/>
            <person name="Chovatia M."/>
            <person name="Cooper J."/>
            <person name="Damon W."/>
            <person name="Desjardin D."/>
            <person name="Finy P."/>
            <person name="Geml J."/>
            <person name="Haridas S."/>
            <person name="Hughes K."/>
            <person name="Justo A."/>
            <person name="Karasinski D."/>
            <person name="Kautmanova I."/>
            <person name="Kiss B."/>
            <person name="Kocsube S."/>
            <person name="Kotiranta H."/>
            <person name="LaButti K.M."/>
            <person name="Lechner B.E."/>
            <person name="Liimatainen K."/>
            <person name="Lipzen A."/>
            <person name="Lukacs Z."/>
            <person name="Mihaltcheva S."/>
            <person name="Morgado L.N."/>
            <person name="Niskanen T."/>
            <person name="Noordeloos M.E."/>
            <person name="Ohm R.A."/>
            <person name="Ortiz-Santana B."/>
            <person name="Ovrebo C."/>
            <person name="Racz N."/>
            <person name="Riley R."/>
            <person name="Savchenko A."/>
            <person name="Shiryaev A."/>
            <person name="Soop K."/>
            <person name="Spirin V."/>
            <person name="Szebenyi C."/>
            <person name="Tomsovsky M."/>
            <person name="Tulloss R.E."/>
            <person name="Uehling J."/>
            <person name="Grigoriev I.V."/>
            <person name="Vagvolgyi C."/>
            <person name="Papp T."/>
            <person name="Martin F.M."/>
            <person name="Miettinen O."/>
            <person name="Hibbett D.S."/>
            <person name="Nagy L.G."/>
        </authorList>
    </citation>
    <scope>NUCLEOTIDE SEQUENCE [LARGE SCALE GENOMIC DNA]</scope>
    <source>
        <strain evidence="7 8">FP101781</strain>
    </source>
</reference>
<dbReference type="InterPro" id="IPR029021">
    <property type="entry name" value="Prot-tyrosine_phosphatase-like"/>
</dbReference>
<evidence type="ECO:0000313" key="8">
    <source>
        <dbReference type="Proteomes" id="UP000298030"/>
    </source>
</evidence>
<organism evidence="7 8">
    <name type="scientific">Coprinellus micaceus</name>
    <name type="common">Glistening ink-cap mushroom</name>
    <name type="synonym">Coprinus micaceus</name>
    <dbReference type="NCBI Taxonomy" id="71717"/>
    <lineage>
        <taxon>Eukaryota</taxon>
        <taxon>Fungi</taxon>
        <taxon>Dikarya</taxon>
        <taxon>Basidiomycota</taxon>
        <taxon>Agaricomycotina</taxon>
        <taxon>Agaricomycetes</taxon>
        <taxon>Agaricomycetidae</taxon>
        <taxon>Agaricales</taxon>
        <taxon>Agaricineae</taxon>
        <taxon>Psathyrellaceae</taxon>
        <taxon>Coprinellus</taxon>
    </lineage>
</organism>
<feature type="domain" description="Tyrosine specific protein phosphatases" evidence="6">
    <location>
        <begin position="87"/>
        <end position="128"/>
    </location>
</feature>